<gene>
    <name evidence="2" type="ORF">EDC16_10522</name>
    <name evidence="3" type="ORF">FHQ21_11140</name>
</gene>
<accession>A0A4R3Y4H1</accession>
<dbReference type="NCBIfam" id="NF047791">
    <property type="entry name" value="RNaseRnm"/>
    <property type="match status" value="1"/>
</dbReference>
<dbReference type="SUPFAM" id="SSF89550">
    <property type="entry name" value="PHP domain-like"/>
    <property type="match status" value="1"/>
</dbReference>
<evidence type="ECO:0000313" key="4">
    <source>
        <dbReference type="Proteomes" id="UP000294619"/>
    </source>
</evidence>
<proteinExistence type="predicted"/>
<dbReference type="RefSeq" id="WP_132966477.1">
    <property type="nucleotide sequence ID" value="NZ_LEKL01000063.1"/>
</dbReference>
<dbReference type="GO" id="GO:0035312">
    <property type="term" value="F:5'-3' DNA exonuclease activity"/>
    <property type="evidence" value="ECO:0007669"/>
    <property type="project" value="TreeGrafter"/>
</dbReference>
<dbReference type="PANTHER" id="PTHR42924">
    <property type="entry name" value="EXONUCLEASE"/>
    <property type="match status" value="1"/>
</dbReference>
<dbReference type="CDD" id="cd07438">
    <property type="entry name" value="PHP_HisPPase_AMP"/>
    <property type="match status" value="1"/>
</dbReference>
<dbReference type="InterPro" id="IPR004013">
    <property type="entry name" value="PHP_dom"/>
</dbReference>
<dbReference type="InterPro" id="IPR052018">
    <property type="entry name" value="PHP_domain"/>
</dbReference>
<dbReference type="InterPro" id="IPR003141">
    <property type="entry name" value="Pol/His_phosphatase_N"/>
</dbReference>
<reference evidence="2 4" key="1">
    <citation type="submission" date="2019-03" db="EMBL/GenBank/DDBJ databases">
        <title>Genomic Encyclopedia of Type Strains, Phase IV (KMG-IV): sequencing the most valuable type-strain genomes for metagenomic binning, comparative biology and taxonomic classification.</title>
        <authorList>
            <person name="Goeker M."/>
        </authorList>
    </citation>
    <scope>NUCLEOTIDE SEQUENCE [LARGE SCALE GENOMIC DNA]</scope>
    <source>
        <strain evidence="2 4">DSM 28140</strain>
    </source>
</reference>
<dbReference type="Proteomes" id="UP000294619">
    <property type="component" value="Unassembled WGS sequence"/>
</dbReference>
<dbReference type="PANTHER" id="PTHR42924:SF3">
    <property type="entry name" value="POLYMERASE_HISTIDINOL PHOSPHATASE N-TERMINAL DOMAIN-CONTAINING PROTEIN"/>
    <property type="match status" value="1"/>
</dbReference>
<dbReference type="GO" id="GO:0004534">
    <property type="term" value="F:5'-3' RNA exonuclease activity"/>
    <property type="evidence" value="ECO:0007669"/>
    <property type="project" value="TreeGrafter"/>
</dbReference>
<dbReference type="EMBL" id="VDGV01000116">
    <property type="protein sequence ID" value="TNG88561.1"/>
    <property type="molecule type" value="Genomic_DNA"/>
</dbReference>
<dbReference type="Proteomes" id="UP000305526">
    <property type="component" value="Unassembled WGS sequence"/>
</dbReference>
<evidence type="ECO:0000313" key="3">
    <source>
        <dbReference type="EMBL" id="TNG88561.1"/>
    </source>
</evidence>
<sequence length="292" mass="32146">MQPENLTPPCSIDLHCHSNRSDGVLTPTDVVARAAENGIQLLALTDHDTVDGLDEARLAAQQHKITLINGVEISTLWQNRGIHIVGLGFDHQHPAMTALLAQQAELRQKRAEEIGAKLEKCGIEQAYAGAKSLAGGEVTRAHYARYLVQIGQVKNETQAFKRYLGQGKPGYVSAQWCDIETANRVIHQAGGVSVCAHPLRYPLTRKWLLRLLSDFQQWGGDAVEVAHSGQSPDQRHNLAKWVDELGLLASAGSDFHYPCGWIELGKNLWLPTIAKPVWQAPDFALLFMQSAV</sequence>
<evidence type="ECO:0000259" key="1">
    <source>
        <dbReference type="SMART" id="SM00481"/>
    </source>
</evidence>
<comment type="caution">
    <text evidence="2">The sequence shown here is derived from an EMBL/GenBank/DDBJ whole genome shotgun (WGS) entry which is preliminary data.</text>
</comment>
<protein>
    <submittedName>
        <fullName evidence="3">PHP domain-containing protein</fullName>
    </submittedName>
</protein>
<dbReference type="Gene3D" id="3.20.20.140">
    <property type="entry name" value="Metal-dependent hydrolases"/>
    <property type="match status" value="1"/>
</dbReference>
<organism evidence="2 4">
    <name type="scientific">Testudinibacter aquarius</name>
    <dbReference type="NCBI Taxonomy" id="1524974"/>
    <lineage>
        <taxon>Bacteria</taxon>
        <taxon>Pseudomonadati</taxon>
        <taxon>Pseudomonadota</taxon>
        <taxon>Gammaproteobacteria</taxon>
        <taxon>Pasteurellales</taxon>
        <taxon>Pasteurellaceae</taxon>
        <taxon>Testudinibacter</taxon>
    </lineage>
</organism>
<name>A0A4R3Y4H1_9PAST</name>
<dbReference type="EMBL" id="SMCP01000005">
    <property type="protein sequence ID" value="TCV87105.1"/>
    <property type="molecule type" value="Genomic_DNA"/>
</dbReference>
<dbReference type="AlphaFoldDB" id="A0A4R3Y4H1"/>
<dbReference type="InterPro" id="IPR016195">
    <property type="entry name" value="Pol/histidinol_Pase-like"/>
</dbReference>
<dbReference type="Gene3D" id="1.10.150.650">
    <property type="match status" value="1"/>
</dbReference>
<reference evidence="3 5" key="2">
    <citation type="submission" date="2019-05" db="EMBL/GenBank/DDBJ databases">
        <title>Pasteurellaceae isolates from reptiles.</title>
        <authorList>
            <person name="Bojesen A.M."/>
            <person name="Lund E."/>
        </authorList>
    </citation>
    <scope>NUCLEOTIDE SEQUENCE [LARGE SCALE GENOMIC DNA]</scope>
    <source>
        <strain evidence="3 5">ELNT2x</strain>
    </source>
</reference>
<dbReference type="Pfam" id="PF02811">
    <property type="entry name" value="PHP"/>
    <property type="match status" value="1"/>
</dbReference>
<keyword evidence="5" id="KW-1185">Reference proteome</keyword>
<feature type="domain" description="Polymerase/histidinol phosphatase N-terminal" evidence="1">
    <location>
        <begin position="12"/>
        <end position="77"/>
    </location>
</feature>
<dbReference type="SMART" id="SM00481">
    <property type="entry name" value="POLIIIAc"/>
    <property type="match status" value="1"/>
</dbReference>
<evidence type="ECO:0000313" key="5">
    <source>
        <dbReference type="Proteomes" id="UP000305526"/>
    </source>
</evidence>
<evidence type="ECO:0000313" key="2">
    <source>
        <dbReference type="EMBL" id="TCV87105.1"/>
    </source>
</evidence>